<gene>
    <name evidence="2" type="ORF">C1H71_08795</name>
</gene>
<dbReference type="AlphaFoldDB" id="A0A7G3G841"/>
<reference evidence="2 3" key="1">
    <citation type="submission" date="2018-01" db="EMBL/GenBank/DDBJ databases">
        <title>Genome sequence of Iodobacter sp. strain PCH194 isolated from Indian Trans-Himalaya.</title>
        <authorList>
            <person name="Kumar V."/>
            <person name="Thakur V."/>
            <person name="Kumar S."/>
            <person name="Singh D."/>
        </authorList>
    </citation>
    <scope>NUCLEOTIDE SEQUENCE [LARGE SCALE GENOMIC DNA]</scope>
    <source>
        <strain evidence="2 3">PCH194</strain>
    </source>
</reference>
<evidence type="ECO:0000313" key="3">
    <source>
        <dbReference type="Proteomes" id="UP000515917"/>
    </source>
</evidence>
<accession>A0A7G3G841</accession>
<proteinExistence type="predicted"/>
<sequence>MEAELVNLEDKIGQLAQLCRELRDENRGLRQKLLLTQQQNQGLLAKVEGSKERVAAILAKLPEDQNE</sequence>
<evidence type="ECO:0008006" key="4">
    <source>
        <dbReference type="Google" id="ProtNLM"/>
    </source>
</evidence>
<keyword evidence="3" id="KW-1185">Reference proteome</keyword>
<feature type="coiled-coil region" evidence="1">
    <location>
        <begin position="5"/>
        <end position="39"/>
    </location>
</feature>
<protein>
    <recommendedName>
        <fullName evidence="4">TIGR02449 family protein</fullName>
    </recommendedName>
</protein>
<evidence type="ECO:0000256" key="1">
    <source>
        <dbReference type="SAM" id="Coils"/>
    </source>
</evidence>
<organism evidence="2 3">
    <name type="scientific">Iodobacter fluviatilis</name>
    <dbReference type="NCBI Taxonomy" id="537"/>
    <lineage>
        <taxon>Bacteria</taxon>
        <taxon>Pseudomonadati</taxon>
        <taxon>Pseudomonadota</taxon>
        <taxon>Betaproteobacteria</taxon>
        <taxon>Neisseriales</taxon>
        <taxon>Chitinibacteraceae</taxon>
        <taxon>Iodobacter</taxon>
    </lineage>
</organism>
<dbReference type="KEGG" id="ifl:C1H71_08795"/>
<dbReference type="RefSeq" id="WP_130106209.1">
    <property type="nucleotide sequence ID" value="NZ_CP025781.1"/>
</dbReference>
<name>A0A7G3G841_9NEIS</name>
<dbReference type="EMBL" id="CP025781">
    <property type="protein sequence ID" value="QBC43630.1"/>
    <property type="molecule type" value="Genomic_DNA"/>
</dbReference>
<dbReference type="Proteomes" id="UP000515917">
    <property type="component" value="Chromosome"/>
</dbReference>
<evidence type="ECO:0000313" key="2">
    <source>
        <dbReference type="EMBL" id="QBC43630.1"/>
    </source>
</evidence>
<keyword evidence="1" id="KW-0175">Coiled coil</keyword>